<reference evidence="2" key="1">
    <citation type="journal article" date="2019" name="PLoS Negl. Trop. Dis.">
        <title>Revisiting the worldwide diversity of Leptospira species in the environment.</title>
        <authorList>
            <person name="Vincent A.T."/>
            <person name="Schiettekatte O."/>
            <person name="Bourhy P."/>
            <person name="Veyrier F.J."/>
            <person name="Picardeau M."/>
        </authorList>
    </citation>
    <scope>NUCLEOTIDE SEQUENCE [LARGE SCALE GENOMIC DNA]</scope>
    <source>
        <strain evidence="2">201800272</strain>
    </source>
</reference>
<accession>A0ABY2LYC9</accession>
<organism evidence="1 2">
    <name type="scientific">Leptospira yanagawae</name>
    <dbReference type="NCBI Taxonomy" id="293069"/>
    <lineage>
        <taxon>Bacteria</taxon>
        <taxon>Pseudomonadati</taxon>
        <taxon>Spirochaetota</taxon>
        <taxon>Spirochaetia</taxon>
        <taxon>Leptospirales</taxon>
        <taxon>Leptospiraceae</taxon>
        <taxon>Leptospira</taxon>
    </lineage>
</organism>
<evidence type="ECO:0000313" key="2">
    <source>
        <dbReference type="Proteomes" id="UP000298200"/>
    </source>
</evidence>
<proteinExistence type="predicted"/>
<dbReference type="EMBL" id="RQFU01000019">
    <property type="protein sequence ID" value="TGL18663.1"/>
    <property type="molecule type" value="Genomic_DNA"/>
</dbReference>
<protein>
    <recommendedName>
        <fullName evidence="3">Lipoprotein</fullName>
    </recommendedName>
</protein>
<evidence type="ECO:0008006" key="3">
    <source>
        <dbReference type="Google" id="ProtNLM"/>
    </source>
</evidence>
<dbReference type="Proteomes" id="UP000298200">
    <property type="component" value="Unassembled WGS sequence"/>
</dbReference>
<gene>
    <name evidence="1" type="ORF">EHQ46_12540</name>
</gene>
<sequence>MLSLMLRFSILLFLLFWQCQPSQIPETYRFDPITVIQFPANAPPAFPQSFFPETSKFIQSSEFKTSHIHTKEAFLLLETEESFADIQKRIELRASQGDWKLIEKNTKDSEVFYLLEGYIKKSLSISLTSHGKTNQMRFYFKKHSTY</sequence>
<evidence type="ECO:0000313" key="1">
    <source>
        <dbReference type="EMBL" id="TGL18663.1"/>
    </source>
</evidence>
<comment type="caution">
    <text evidence="1">The sequence shown here is derived from an EMBL/GenBank/DDBJ whole genome shotgun (WGS) entry which is preliminary data.</text>
</comment>
<name>A0ABY2LYC9_9LEPT</name>
<keyword evidence="2" id="KW-1185">Reference proteome</keyword>